<evidence type="ECO:0000313" key="3">
    <source>
        <dbReference type="EMBL" id="MEE6147281.1"/>
    </source>
</evidence>
<evidence type="ECO:0000256" key="1">
    <source>
        <dbReference type="SAM" id="MobiDB-lite"/>
    </source>
</evidence>
<name>A0ABU7R9J6_9ACTN</name>
<dbReference type="PANTHER" id="PTHR48102:SF7">
    <property type="entry name" value="ATP-DEPENDENT CLP PROTEASE ATP-BINDING SUBUNIT CLPX-LIKE, MITOCHONDRIAL"/>
    <property type="match status" value="1"/>
</dbReference>
<dbReference type="InterPro" id="IPR003959">
    <property type="entry name" value="ATPase_AAA_core"/>
</dbReference>
<dbReference type="PANTHER" id="PTHR48102">
    <property type="entry name" value="ATP-DEPENDENT CLP PROTEASE ATP-BINDING SUBUNIT CLPX-LIKE, MITOCHONDRIAL-RELATED"/>
    <property type="match status" value="1"/>
</dbReference>
<dbReference type="EMBL" id="JAZGJQ010000003">
    <property type="protein sequence ID" value="MEE6147281.1"/>
    <property type="molecule type" value="Genomic_DNA"/>
</dbReference>
<dbReference type="InterPro" id="IPR000629">
    <property type="entry name" value="RNA-helicase_DEAD-box_CS"/>
</dbReference>
<keyword evidence="4" id="KW-1185">Reference proteome</keyword>
<organism evidence="3 4">
    <name type="scientific">Olsenella absiana</name>
    <dbReference type="NCBI Taxonomy" id="3115222"/>
    <lineage>
        <taxon>Bacteria</taxon>
        <taxon>Bacillati</taxon>
        <taxon>Actinomycetota</taxon>
        <taxon>Coriobacteriia</taxon>
        <taxon>Coriobacteriales</taxon>
        <taxon>Atopobiaceae</taxon>
        <taxon>Olsenella</taxon>
    </lineage>
</organism>
<dbReference type="SMART" id="SM00382">
    <property type="entry name" value="AAA"/>
    <property type="match status" value="1"/>
</dbReference>
<dbReference type="InterPro" id="IPR050052">
    <property type="entry name" value="ATP-dep_Clp_protease_ClpX"/>
</dbReference>
<feature type="region of interest" description="Disordered" evidence="1">
    <location>
        <begin position="427"/>
        <end position="461"/>
    </location>
</feature>
<evidence type="ECO:0000259" key="2">
    <source>
        <dbReference type="SMART" id="SM00382"/>
    </source>
</evidence>
<accession>A0ABU7R9J6</accession>
<protein>
    <submittedName>
        <fullName evidence="3">AAA family ATPase</fullName>
    </submittedName>
</protein>
<dbReference type="Gene3D" id="3.40.50.300">
    <property type="entry name" value="P-loop containing nucleotide triphosphate hydrolases"/>
    <property type="match status" value="1"/>
</dbReference>
<dbReference type="PROSITE" id="PS00039">
    <property type="entry name" value="DEAD_ATP_HELICASE"/>
    <property type="match status" value="1"/>
</dbReference>
<feature type="domain" description="AAA+ ATPase" evidence="2">
    <location>
        <begin position="176"/>
        <end position="356"/>
    </location>
</feature>
<gene>
    <name evidence="3" type="ORF">VXJ25_04640</name>
</gene>
<dbReference type="RefSeq" id="WP_330958043.1">
    <property type="nucleotide sequence ID" value="NZ_JAZGJQ010000003.1"/>
</dbReference>
<sequence>MNFRMAQDFFVELVGALACADGGTPETNPAITFNEHAKAGEFDELSDAEYNACLHAVNEIAVLWQKRPTTTLSEVARRALSDCSLTEAELSVVAEVLGRAWVRKHGNPLEDHYFKTPVRYLDRERSRGGALDSAEVTGLLQLSPRQIAKELSRDVWGQEDAIRDLALMLWHHVRGDRRVTLLMGPTGSGKTLLANGVARFWPHVAWVDGSQVTTEGWKGDVKFSNMFRGMDKVDAEHAIVVIDEADKMFEPKTTSSGENSSAWVQTELLKLMDGGHTKSILGSDPKAVPESLSMESVSFLLMGTFEHMLEGMSHETRLAGFSADNSAIDAAETRLPSIEDLVRYGGVRREIAGRINIVSRVSKLTVDDYARLLRDPARSPAVRIARQYGTSVTLTDQECQELAEFAASAGLGVRSLESKLEQRLDEDLWEGRIDPDNDIPDPTDQPSSTEEAGTTEELPWD</sequence>
<reference evidence="3 4" key="1">
    <citation type="submission" date="2024-01" db="EMBL/GenBank/DDBJ databases">
        <title>Description of Olsenella sp. nov., isolated from pig feces.</title>
        <authorList>
            <person name="Chang Y.-H."/>
        </authorList>
    </citation>
    <scope>NUCLEOTIDE SEQUENCE [LARGE SCALE GENOMIC DNA]</scope>
    <source>
        <strain evidence="3 4">YH-ols2223</strain>
    </source>
</reference>
<dbReference type="InterPro" id="IPR003593">
    <property type="entry name" value="AAA+_ATPase"/>
</dbReference>
<dbReference type="SUPFAM" id="SSF52540">
    <property type="entry name" value="P-loop containing nucleoside triphosphate hydrolases"/>
    <property type="match status" value="1"/>
</dbReference>
<dbReference type="Pfam" id="PF00004">
    <property type="entry name" value="AAA"/>
    <property type="match status" value="1"/>
</dbReference>
<evidence type="ECO:0000313" key="4">
    <source>
        <dbReference type="Proteomes" id="UP001332931"/>
    </source>
</evidence>
<comment type="caution">
    <text evidence="3">The sequence shown here is derived from an EMBL/GenBank/DDBJ whole genome shotgun (WGS) entry which is preliminary data.</text>
</comment>
<dbReference type="InterPro" id="IPR027417">
    <property type="entry name" value="P-loop_NTPase"/>
</dbReference>
<proteinExistence type="predicted"/>
<dbReference type="Proteomes" id="UP001332931">
    <property type="component" value="Unassembled WGS sequence"/>
</dbReference>